<evidence type="ECO:0000256" key="1">
    <source>
        <dbReference type="ARBA" id="ARBA00001974"/>
    </source>
</evidence>
<keyword evidence="2" id="KW-0285">Flavoprotein</keyword>
<dbReference type="GO" id="GO:0071949">
    <property type="term" value="F:FAD binding"/>
    <property type="evidence" value="ECO:0007669"/>
    <property type="project" value="InterPro"/>
</dbReference>
<dbReference type="InterPro" id="IPR016164">
    <property type="entry name" value="FAD-linked_Oxase-like_C"/>
</dbReference>
<dbReference type="Proteomes" id="UP001321249">
    <property type="component" value="Unassembled WGS sequence"/>
</dbReference>
<dbReference type="AlphaFoldDB" id="A0AAJ5ZLD4"/>
<dbReference type="Pfam" id="PF02913">
    <property type="entry name" value="FAD-oxidase_C"/>
    <property type="match status" value="1"/>
</dbReference>
<keyword evidence="4" id="KW-0560">Oxidoreductase</keyword>
<gene>
    <name evidence="6" type="ORF">GKO46_03165</name>
    <name evidence="7" type="ORF">GKO48_06095</name>
</gene>
<comment type="cofactor">
    <cofactor evidence="1">
        <name>FAD</name>
        <dbReference type="ChEBI" id="CHEBI:57692"/>
    </cofactor>
</comment>
<dbReference type="InterPro" id="IPR016166">
    <property type="entry name" value="FAD-bd_PCMH"/>
</dbReference>
<reference evidence="8" key="3">
    <citation type="submission" date="2023-06" db="EMBL/GenBank/DDBJ databases">
        <title>Pangenomics reveal diversification of enzyme families and niche specialization in globally abundant SAR202 bacteria.</title>
        <authorList>
            <person name="Saw J.H.W."/>
        </authorList>
    </citation>
    <scope>NUCLEOTIDE SEQUENCE [LARGE SCALE GENOMIC DNA]</scope>
    <source>
        <strain evidence="8">JH1073</strain>
    </source>
</reference>
<dbReference type="InterPro" id="IPR016169">
    <property type="entry name" value="FAD-bd_PCMH_sub2"/>
</dbReference>
<dbReference type="SUPFAM" id="SSF55103">
    <property type="entry name" value="FAD-linked oxidases, C-terminal domain"/>
    <property type="match status" value="1"/>
</dbReference>
<sequence length="419" mass="43732">MSHSLDGFTPSTIEYPETLEQLSSALGSEHKAGKSVIPHGGGTRIGIGNIPTAYDTAIDLSKFTGEIEHEPGDMTVVANAGVKIATLNDLLAKEGQRLPFEIRNPSQATVGGSVASNASGHRQSSTGGIRDWVIGMQIVLADGTVTKSGGRVVKNVQGYEMHRLNTGAFGTLGIVSQAAFKLLPLPPEQQTIIMWFGNRESAQDVGMSLVNGLFMPEATSLIAGSLANKTVTASGESAPTGDTWALLVRLGGGVRSIERQVNEVVGAGGANSATGYAVLSESAASAAWSALDDAETNAKLSVRMTSLPVATMSTAESIRSAVSSSAQSDVSTICDLGFGALTVLVADTEDSDQVDITNSITSEIEKHPASYVIEKCGLSVKQSRDVFSDVGSSIDLMKRIKNQYDPTNTLNPGRFAGKI</sequence>
<dbReference type="RefSeq" id="WP_342822663.1">
    <property type="nucleotide sequence ID" value="NZ_CP046146.1"/>
</dbReference>
<dbReference type="Gene3D" id="1.10.45.10">
    <property type="entry name" value="Vanillyl-alcohol Oxidase, Chain A, domain 4"/>
    <property type="match status" value="1"/>
</dbReference>
<name>A0AAJ5ZLD4_9CHLR</name>
<evidence type="ECO:0000313" key="6">
    <source>
        <dbReference type="EMBL" id="MDG0866069.1"/>
    </source>
</evidence>
<evidence type="ECO:0000259" key="5">
    <source>
        <dbReference type="PROSITE" id="PS51387"/>
    </source>
</evidence>
<dbReference type="PROSITE" id="PS51387">
    <property type="entry name" value="FAD_PCMH"/>
    <property type="match status" value="1"/>
</dbReference>
<dbReference type="InterPro" id="IPR016171">
    <property type="entry name" value="Vanillyl_alc_oxidase_C-sub2"/>
</dbReference>
<dbReference type="Gene3D" id="3.30.465.10">
    <property type="match status" value="1"/>
</dbReference>
<feature type="domain" description="FAD-binding PCMH-type" evidence="5">
    <location>
        <begin position="5"/>
        <end position="185"/>
    </location>
</feature>
<reference evidence="7" key="2">
    <citation type="journal article" date="2023" name="Nat. Commun.">
        <title>Cultivation of marine bacteria of the SAR202 clade.</title>
        <authorList>
            <person name="Lim Y."/>
            <person name="Seo J.H."/>
            <person name="Giovannoni S.J."/>
            <person name="Kang I."/>
            <person name="Cho J.C."/>
        </authorList>
    </citation>
    <scope>NUCLEOTIDE SEQUENCE</scope>
    <source>
        <strain evidence="7">JH1073</strain>
    </source>
</reference>
<dbReference type="InterPro" id="IPR036318">
    <property type="entry name" value="FAD-bd_PCMH-like_sf"/>
</dbReference>
<keyword evidence="3" id="KW-0274">FAD</keyword>
<evidence type="ECO:0000256" key="3">
    <source>
        <dbReference type="ARBA" id="ARBA00022827"/>
    </source>
</evidence>
<dbReference type="Pfam" id="PF01565">
    <property type="entry name" value="FAD_binding_4"/>
    <property type="match status" value="1"/>
</dbReference>
<evidence type="ECO:0000256" key="2">
    <source>
        <dbReference type="ARBA" id="ARBA00022630"/>
    </source>
</evidence>
<evidence type="ECO:0000313" key="8">
    <source>
        <dbReference type="Proteomes" id="UP001219901"/>
    </source>
</evidence>
<proteinExistence type="predicted"/>
<dbReference type="Proteomes" id="UP001219901">
    <property type="component" value="Chromosome"/>
</dbReference>
<dbReference type="EMBL" id="CP046147">
    <property type="protein sequence ID" value="WFG40756.1"/>
    <property type="molecule type" value="Genomic_DNA"/>
</dbReference>
<accession>A0AAJ5ZLD4</accession>
<dbReference type="GO" id="GO:0016491">
    <property type="term" value="F:oxidoreductase activity"/>
    <property type="evidence" value="ECO:0007669"/>
    <property type="project" value="UniProtKB-KW"/>
</dbReference>
<organism evidence="7 8">
    <name type="scientific">Candidatus Lucifugimonas marina</name>
    <dbReference type="NCBI Taxonomy" id="3038979"/>
    <lineage>
        <taxon>Bacteria</taxon>
        <taxon>Bacillati</taxon>
        <taxon>Chloroflexota</taxon>
        <taxon>Dehalococcoidia</taxon>
        <taxon>SAR202 cluster</taxon>
        <taxon>Candidatus Lucifugimonadales</taxon>
        <taxon>Candidatus Lucifugimonadaceae</taxon>
        <taxon>Candidatus Lucifugimonas</taxon>
    </lineage>
</organism>
<dbReference type="InterPro" id="IPR004113">
    <property type="entry name" value="FAD-bd_oxidored_4_C"/>
</dbReference>
<evidence type="ECO:0000313" key="9">
    <source>
        <dbReference type="Proteomes" id="UP001321249"/>
    </source>
</evidence>
<keyword evidence="8" id="KW-1185">Reference proteome</keyword>
<dbReference type="PANTHER" id="PTHR11748">
    <property type="entry name" value="D-LACTATE DEHYDROGENASE"/>
    <property type="match status" value="1"/>
</dbReference>
<evidence type="ECO:0000256" key="4">
    <source>
        <dbReference type="ARBA" id="ARBA00023002"/>
    </source>
</evidence>
<protein>
    <submittedName>
        <fullName evidence="7">FAD-binding protein</fullName>
    </submittedName>
</protein>
<dbReference type="PANTHER" id="PTHR11748:SF103">
    <property type="entry name" value="GLYCOLATE OXIDASE SUBUNIT GLCE"/>
    <property type="match status" value="1"/>
</dbReference>
<dbReference type="InterPro" id="IPR006094">
    <property type="entry name" value="Oxid_FAD_bind_N"/>
</dbReference>
<dbReference type="EMBL" id="WMBE01000001">
    <property type="protein sequence ID" value="MDG0866069.1"/>
    <property type="molecule type" value="Genomic_DNA"/>
</dbReference>
<evidence type="ECO:0000313" key="7">
    <source>
        <dbReference type="EMBL" id="WFG40756.1"/>
    </source>
</evidence>
<reference evidence="8 9" key="1">
    <citation type="submission" date="2019-11" db="EMBL/GenBank/DDBJ databases">
        <authorList>
            <person name="Cho J.-C."/>
        </authorList>
    </citation>
    <scope>NUCLEOTIDE SEQUENCE [LARGE SCALE GENOMIC DNA]</scope>
    <source>
        <strain evidence="7 8">JH1073</strain>
        <strain evidence="6 9">JH702</strain>
    </source>
</reference>
<dbReference type="SUPFAM" id="SSF56176">
    <property type="entry name" value="FAD-binding/transporter-associated domain-like"/>
    <property type="match status" value="1"/>
</dbReference>